<comment type="caution">
    <text evidence="1">The sequence shown here is derived from an EMBL/GenBank/DDBJ whole genome shotgun (WGS) entry which is preliminary data.</text>
</comment>
<name>A0ACB8RKB2_9AGAM</name>
<accession>A0ACB8RKB2</accession>
<reference evidence="1" key="2">
    <citation type="journal article" date="2022" name="New Phytol.">
        <title>Evolutionary transition to the ectomycorrhizal habit in the genomes of a hyperdiverse lineage of mushroom-forming fungi.</title>
        <authorList>
            <person name="Looney B."/>
            <person name="Miyauchi S."/>
            <person name="Morin E."/>
            <person name="Drula E."/>
            <person name="Courty P.E."/>
            <person name="Kohler A."/>
            <person name="Kuo A."/>
            <person name="LaButti K."/>
            <person name="Pangilinan J."/>
            <person name="Lipzen A."/>
            <person name="Riley R."/>
            <person name="Andreopoulos W."/>
            <person name="He G."/>
            <person name="Johnson J."/>
            <person name="Nolan M."/>
            <person name="Tritt A."/>
            <person name="Barry K.W."/>
            <person name="Grigoriev I.V."/>
            <person name="Nagy L.G."/>
            <person name="Hibbett D."/>
            <person name="Henrissat B."/>
            <person name="Matheny P.B."/>
            <person name="Labbe J."/>
            <person name="Martin F.M."/>
        </authorList>
    </citation>
    <scope>NUCLEOTIDE SEQUENCE</scope>
    <source>
        <strain evidence="1">FP105234-sp</strain>
    </source>
</reference>
<protein>
    <submittedName>
        <fullName evidence="1">Uncharacterized protein</fullName>
    </submittedName>
</protein>
<gene>
    <name evidence="1" type="ORF">FA95DRAFT_1681300</name>
</gene>
<dbReference type="Proteomes" id="UP000814033">
    <property type="component" value="Unassembled WGS sequence"/>
</dbReference>
<organism evidence="1 2">
    <name type="scientific">Auriscalpium vulgare</name>
    <dbReference type="NCBI Taxonomy" id="40419"/>
    <lineage>
        <taxon>Eukaryota</taxon>
        <taxon>Fungi</taxon>
        <taxon>Dikarya</taxon>
        <taxon>Basidiomycota</taxon>
        <taxon>Agaricomycotina</taxon>
        <taxon>Agaricomycetes</taxon>
        <taxon>Russulales</taxon>
        <taxon>Auriscalpiaceae</taxon>
        <taxon>Auriscalpium</taxon>
    </lineage>
</organism>
<dbReference type="EMBL" id="MU275987">
    <property type="protein sequence ID" value="KAI0044327.1"/>
    <property type="molecule type" value="Genomic_DNA"/>
</dbReference>
<evidence type="ECO:0000313" key="2">
    <source>
        <dbReference type="Proteomes" id="UP000814033"/>
    </source>
</evidence>
<reference evidence="1" key="1">
    <citation type="submission" date="2021-02" db="EMBL/GenBank/DDBJ databases">
        <authorList>
            <consortium name="DOE Joint Genome Institute"/>
            <person name="Ahrendt S."/>
            <person name="Looney B.P."/>
            <person name="Miyauchi S."/>
            <person name="Morin E."/>
            <person name="Drula E."/>
            <person name="Courty P.E."/>
            <person name="Chicoki N."/>
            <person name="Fauchery L."/>
            <person name="Kohler A."/>
            <person name="Kuo A."/>
            <person name="Labutti K."/>
            <person name="Pangilinan J."/>
            <person name="Lipzen A."/>
            <person name="Riley R."/>
            <person name="Andreopoulos W."/>
            <person name="He G."/>
            <person name="Johnson J."/>
            <person name="Barry K.W."/>
            <person name="Grigoriev I.V."/>
            <person name="Nagy L."/>
            <person name="Hibbett D."/>
            <person name="Henrissat B."/>
            <person name="Matheny P.B."/>
            <person name="Labbe J."/>
            <person name="Martin F."/>
        </authorList>
    </citation>
    <scope>NUCLEOTIDE SEQUENCE</scope>
    <source>
        <strain evidence="1">FP105234-sp</strain>
    </source>
</reference>
<sequence length="749" mass="83295">MRAHRKPGHKSGRTDERAPGRSAPKVAPQEGGGATLKRRRIEPSSDRDEGDEGTRETSRAQSVAGDGTRGRSKSMGTPAPQGFLDPFEAERMASGRSKDTRGESFRRAGTAGPARSQREPSKSRGERWDFRESAPRGDEDRGAGAGGRARSQREPSESRGQWMDFGEPAPREDEDEDLYADEEESRIVRERAYARQSEEREFGRELSPTEDTFEEERRPRMSNQSARRSVTVDFEEHYVPRSRASTRSHSPVQTRDRRDSRDADHYNTPEPVRRDHGRSGVQAKDLLDRLAVLEEDARRAEPAQRKYEQTIKALERGIDAQNVRLEKAMRTIQELRGDFTILDKEVGQIQERLVDMSQEPTRPQVPAAGGVDVNAGGGGKGGGEIKGSRNNMLTAGIRRAWEGLMKIVPNGPLPEPIVTAVNEPLKFWDTIGVSGSVLRPRWDLEWPENNQGWVTQAIAKIQASGEAWNSKEIGELLANTPAEEIRSRMHTTWGTWKKKYTDQLKGKARDNAQAQRRNGRRTMKAKLRTKHRQKVPELAQSKWDWAFTAAYQSVDESASETEKAPVIDLHSGDEPDGTQGQGEGRAGELTIPPKKSRKRTRPTDPPYTSHAPTYRPPELDDLLDKLDQHVAQDAEYHRRVRGEPREMPLPSVRATKKGPPTRIPRTMVPQAWLDANPGQSNTNRLFADEEGVPGVGNAHTAGDNEGSEGGGEGAGQEEQGTGEGEGSERRFVEAPATLSGQIDPALHRV</sequence>
<keyword evidence="2" id="KW-1185">Reference proteome</keyword>
<proteinExistence type="predicted"/>
<evidence type="ECO:0000313" key="1">
    <source>
        <dbReference type="EMBL" id="KAI0044327.1"/>
    </source>
</evidence>